<feature type="compositionally biased region" description="Polar residues" evidence="1">
    <location>
        <begin position="133"/>
        <end position="150"/>
    </location>
</feature>
<dbReference type="EMBL" id="JBJKFK010000388">
    <property type="protein sequence ID" value="KAL3317402.1"/>
    <property type="molecule type" value="Genomic_DNA"/>
</dbReference>
<organism evidence="2 3">
    <name type="scientific">Cichlidogyrus casuarinus</name>
    <dbReference type="NCBI Taxonomy" id="1844966"/>
    <lineage>
        <taxon>Eukaryota</taxon>
        <taxon>Metazoa</taxon>
        <taxon>Spiralia</taxon>
        <taxon>Lophotrochozoa</taxon>
        <taxon>Platyhelminthes</taxon>
        <taxon>Monogenea</taxon>
        <taxon>Monopisthocotylea</taxon>
        <taxon>Dactylogyridea</taxon>
        <taxon>Ancyrocephalidae</taxon>
        <taxon>Cichlidogyrus</taxon>
    </lineage>
</organism>
<keyword evidence="3" id="KW-1185">Reference proteome</keyword>
<feature type="region of interest" description="Disordered" evidence="1">
    <location>
        <begin position="1"/>
        <end position="79"/>
    </location>
</feature>
<sequence>MSQHTQQQAPVPSQCVPPNPYPSQQSAQGYPSQPPAQGYPSQPPAQAYPSQPPAQGYPSQPPAHGYPSQAVPPSMPQGSMVGWAPQQGVAMPAVSAQPYPPNLPPVTAYPTAQPITFGSKHGWNDPPVLADNVQRSKNDAQPQQQESPHNIYNPADYQPSAQHGAFPRPPAYGQYVGFDHGGHPMPNMPYATGGIPPNLPTTAPPMQYTAPSLQQTREAEEVINVFKINRMGPGTLNNSYLIS</sequence>
<feature type="compositionally biased region" description="Low complexity" evidence="1">
    <location>
        <begin position="22"/>
        <end position="58"/>
    </location>
</feature>
<evidence type="ECO:0000313" key="3">
    <source>
        <dbReference type="Proteomes" id="UP001626550"/>
    </source>
</evidence>
<evidence type="ECO:0000256" key="1">
    <source>
        <dbReference type="SAM" id="MobiDB-lite"/>
    </source>
</evidence>
<feature type="region of interest" description="Disordered" evidence="1">
    <location>
        <begin position="117"/>
        <end position="178"/>
    </location>
</feature>
<name>A0ABD2QCX4_9PLAT</name>
<gene>
    <name evidence="2" type="primary">ANXA7</name>
    <name evidence="2" type="ORF">Ciccas_003943</name>
</gene>
<dbReference type="Proteomes" id="UP001626550">
    <property type="component" value="Unassembled WGS sequence"/>
</dbReference>
<proteinExistence type="predicted"/>
<comment type="caution">
    <text evidence="2">The sequence shown here is derived from an EMBL/GenBank/DDBJ whole genome shotgun (WGS) entry which is preliminary data.</text>
</comment>
<reference evidence="2 3" key="1">
    <citation type="submission" date="2024-11" db="EMBL/GenBank/DDBJ databases">
        <title>Adaptive evolution of stress response genes in parasites aligns with host niche diversity.</title>
        <authorList>
            <person name="Hahn C."/>
            <person name="Resl P."/>
        </authorList>
    </citation>
    <scope>NUCLEOTIDE SEQUENCE [LARGE SCALE GENOMIC DNA]</scope>
    <source>
        <strain evidence="2">EGGRZ-B1_66</strain>
        <tissue evidence="2">Body</tissue>
    </source>
</reference>
<protein>
    <submittedName>
        <fullName evidence="2">Annexin A7</fullName>
    </submittedName>
</protein>
<accession>A0ABD2QCX4</accession>
<dbReference type="AlphaFoldDB" id="A0ABD2QCX4"/>
<feature type="compositionally biased region" description="Polar residues" evidence="1">
    <location>
        <begin position="1"/>
        <end position="11"/>
    </location>
</feature>
<evidence type="ECO:0000313" key="2">
    <source>
        <dbReference type="EMBL" id="KAL3317402.1"/>
    </source>
</evidence>